<keyword evidence="9" id="KW-1185">Reference proteome</keyword>
<evidence type="ECO:0000256" key="2">
    <source>
        <dbReference type="ARBA" id="ARBA00022722"/>
    </source>
</evidence>
<dbReference type="GO" id="GO:0003676">
    <property type="term" value="F:nucleic acid binding"/>
    <property type="evidence" value="ECO:0007669"/>
    <property type="project" value="InterPro"/>
</dbReference>
<evidence type="ECO:0000259" key="6">
    <source>
        <dbReference type="Pfam" id="PF02601"/>
    </source>
</evidence>
<dbReference type="NCBIfam" id="TIGR00237">
    <property type="entry name" value="xseA"/>
    <property type="match status" value="1"/>
</dbReference>
<dbReference type="InterPro" id="IPR003753">
    <property type="entry name" value="Exonuc_VII_L"/>
</dbReference>
<accession>S2E0H0</accession>
<dbReference type="PANTHER" id="PTHR30008">
    <property type="entry name" value="EXODEOXYRIBONUCLEASE 7 LARGE SUBUNIT"/>
    <property type="match status" value="1"/>
</dbReference>
<organism evidence="8 9">
    <name type="scientific">Indibacter alkaliphilus (strain CCUG 57479 / KCTC 22604 / LW1)</name>
    <dbReference type="NCBI Taxonomy" id="1189612"/>
    <lineage>
        <taxon>Bacteria</taxon>
        <taxon>Pseudomonadati</taxon>
        <taxon>Bacteroidota</taxon>
        <taxon>Cytophagia</taxon>
        <taxon>Cytophagales</taxon>
        <taxon>Cyclobacteriaceae</taxon>
    </lineage>
</organism>
<dbReference type="InterPro" id="IPR020579">
    <property type="entry name" value="Exonuc_VII_lsu_C"/>
</dbReference>
<dbReference type="GO" id="GO:0005737">
    <property type="term" value="C:cytoplasm"/>
    <property type="evidence" value="ECO:0007669"/>
    <property type="project" value="UniProtKB-SubCell"/>
</dbReference>
<keyword evidence="4 5" id="KW-0269">Exonuclease</keyword>
<dbReference type="Pfam" id="PF02601">
    <property type="entry name" value="Exonuc_VII_L"/>
    <property type="match status" value="1"/>
</dbReference>
<comment type="catalytic activity">
    <reaction evidence="5">
        <text>Exonucleolytic cleavage in either 5'- to 3'- or 3'- to 5'-direction to yield nucleoside 5'-phosphates.</text>
        <dbReference type="EC" id="3.1.11.6"/>
    </reaction>
</comment>
<evidence type="ECO:0000259" key="7">
    <source>
        <dbReference type="Pfam" id="PF13742"/>
    </source>
</evidence>
<dbReference type="GO" id="GO:0008855">
    <property type="term" value="F:exodeoxyribonuclease VII activity"/>
    <property type="evidence" value="ECO:0007669"/>
    <property type="project" value="UniProtKB-UniRule"/>
</dbReference>
<dbReference type="PANTHER" id="PTHR30008:SF0">
    <property type="entry name" value="EXODEOXYRIBONUCLEASE 7 LARGE SUBUNIT"/>
    <property type="match status" value="1"/>
</dbReference>
<dbReference type="CDD" id="cd04489">
    <property type="entry name" value="ExoVII_LU_OBF"/>
    <property type="match status" value="1"/>
</dbReference>
<gene>
    <name evidence="8" type="ORF">A33Q_2900</name>
</gene>
<dbReference type="STRING" id="1189612.A33Q_2900"/>
<dbReference type="EC" id="3.1.11.6" evidence="5"/>
<feature type="domain" description="OB-fold nucleic acid binding" evidence="7">
    <location>
        <begin position="3"/>
        <end position="90"/>
    </location>
</feature>
<dbReference type="AlphaFoldDB" id="S2E0H0"/>
<evidence type="ECO:0000256" key="1">
    <source>
        <dbReference type="ARBA" id="ARBA00022490"/>
    </source>
</evidence>
<keyword evidence="1" id="KW-0963">Cytoplasm</keyword>
<name>S2E0H0_INDAL</name>
<keyword evidence="2 5" id="KW-0540">Nuclease</keyword>
<feature type="domain" description="Exonuclease VII large subunit C-terminal" evidence="6">
    <location>
        <begin position="116"/>
        <end position="406"/>
    </location>
</feature>
<dbReference type="InterPro" id="IPR025824">
    <property type="entry name" value="OB-fold_nuc-bd_dom"/>
</dbReference>
<dbReference type="eggNOG" id="COG1570">
    <property type="taxonomic scope" value="Bacteria"/>
</dbReference>
<protein>
    <recommendedName>
        <fullName evidence="5">Exodeoxyribonuclease 7 large subunit</fullName>
        <ecNumber evidence="5">3.1.11.6</ecNumber>
    </recommendedName>
</protein>
<comment type="similarity">
    <text evidence="5">Belongs to the XseA family.</text>
</comment>
<evidence type="ECO:0000313" key="9">
    <source>
        <dbReference type="Proteomes" id="UP000006073"/>
    </source>
</evidence>
<comment type="subcellular location">
    <subcellularLocation>
        <location evidence="5">Cytoplasm</location>
    </subcellularLocation>
</comment>
<dbReference type="Pfam" id="PF13742">
    <property type="entry name" value="tRNA_anti_2"/>
    <property type="match status" value="1"/>
</dbReference>
<dbReference type="GO" id="GO:0006308">
    <property type="term" value="P:DNA catabolic process"/>
    <property type="evidence" value="ECO:0007669"/>
    <property type="project" value="UniProtKB-UniRule"/>
</dbReference>
<comment type="caution">
    <text evidence="8">The sequence shown here is derived from an EMBL/GenBank/DDBJ whole genome shotgun (WGS) entry which is preliminary data.</text>
</comment>
<evidence type="ECO:0000313" key="8">
    <source>
        <dbReference type="EMBL" id="EOZ95538.1"/>
    </source>
</evidence>
<reference evidence="8 9" key="1">
    <citation type="journal article" date="2013" name="Genome Announc.">
        <title>Draft Genome Sequence of Indibacter alkaliphilus Strain LW1T, Isolated from Lonar Lake, a Haloalkaline Lake in the Buldana District of Maharashtra, India.</title>
        <authorList>
            <person name="Singh A."/>
            <person name="Kumar Jangir P."/>
            <person name="Sharma R."/>
            <person name="Singh A."/>
            <person name="Kumar Pinnaka A."/>
            <person name="Shivaji S."/>
        </authorList>
    </citation>
    <scope>NUCLEOTIDE SEQUENCE [LARGE SCALE GENOMIC DNA]</scope>
    <source>
        <strain evidence="9">CCUG 57479 / KCTC 22604 / LW1</strain>
    </source>
</reference>
<keyword evidence="3 5" id="KW-0378">Hydrolase</keyword>
<evidence type="ECO:0000256" key="3">
    <source>
        <dbReference type="ARBA" id="ARBA00022801"/>
    </source>
</evidence>
<proteinExistence type="inferred from homology"/>
<evidence type="ECO:0000256" key="5">
    <source>
        <dbReference type="RuleBase" id="RU004355"/>
    </source>
</evidence>
<sequence>MEPGYWVIAEIAELKHATQGHAYLDLVEKNGNKISAKMRANIWAYTYRSISGKFQNTTGQSLKSGMKVLALVAVTFHELYGFSLNIKDIDPNFTLGERARLRQEVIDRLTQEGHMETNKRCKLPAVPQKIAIISSATAAGYGDFINQIDKNRFGYSIHRKFYQATMQGSDAVPSIIQAFDQIQNDQIKEKFDGVVLIRGGGAQLDLDCFDDYELALSIANCNLPVLTGIGHERDETIADLVAHTRLKTPTAVAEFILSGFQEFEENLLYEMKLIERHAQAICSSESKSIQDLEGKLRNVYKNQIQQGHESLKYKKEQILSFVRYRVSIENMKLNNFQKDIRTLSQNKIQQAKNQLLQFDKEIKVLNPQTFFEKGYTRTELNGVPIHLANPKEGDQLESYTQKTKISSIIKKIEDHE</sequence>
<dbReference type="GO" id="GO:0009318">
    <property type="term" value="C:exodeoxyribonuclease VII complex"/>
    <property type="evidence" value="ECO:0007669"/>
    <property type="project" value="UniProtKB-UniRule"/>
</dbReference>
<evidence type="ECO:0000256" key="4">
    <source>
        <dbReference type="ARBA" id="ARBA00022839"/>
    </source>
</evidence>
<dbReference type="EMBL" id="ALWO02000037">
    <property type="protein sequence ID" value="EOZ95538.1"/>
    <property type="molecule type" value="Genomic_DNA"/>
</dbReference>
<dbReference type="Proteomes" id="UP000006073">
    <property type="component" value="Unassembled WGS sequence"/>
</dbReference>